<evidence type="ECO:0000313" key="2">
    <source>
        <dbReference type="EMBL" id="MEQ2204054.1"/>
    </source>
</evidence>
<gene>
    <name evidence="2" type="ORF">XENOCAPTIV_007238</name>
</gene>
<proteinExistence type="predicted"/>
<keyword evidence="1" id="KW-1133">Transmembrane helix</keyword>
<dbReference type="Proteomes" id="UP001434883">
    <property type="component" value="Unassembled WGS sequence"/>
</dbReference>
<comment type="caution">
    <text evidence="2">The sequence shown here is derived from an EMBL/GenBank/DDBJ whole genome shotgun (WGS) entry which is preliminary data.</text>
</comment>
<evidence type="ECO:0000256" key="1">
    <source>
        <dbReference type="SAM" id="Phobius"/>
    </source>
</evidence>
<evidence type="ECO:0000313" key="3">
    <source>
        <dbReference type="Proteomes" id="UP001434883"/>
    </source>
</evidence>
<protein>
    <submittedName>
        <fullName evidence="2">Uncharacterized protein</fullName>
    </submittedName>
</protein>
<reference evidence="2 3" key="1">
    <citation type="submission" date="2021-06" db="EMBL/GenBank/DDBJ databases">
        <authorList>
            <person name="Palmer J.M."/>
        </authorList>
    </citation>
    <scope>NUCLEOTIDE SEQUENCE [LARGE SCALE GENOMIC DNA]</scope>
    <source>
        <strain evidence="2 3">XC_2019</strain>
        <tissue evidence="2">Muscle</tissue>
    </source>
</reference>
<feature type="transmembrane region" description="Helical" evidence="1">
    <location>
        <begin position="72"/>
        <end position="90"/>
    </location>
</feature>
<keyword evidence="1" id="KW-0472">Membrane</keyword>
<name>A0ABV0R7E7_9TELE</name>
<accession>A0ABV0R7E7</accession>
<organism evidence="2 3">
    <name type="scientific">Xenoophorus captivus</name>
    <dbReference type="NCBI Taxonomy" id="1517983"/>
    <lineage>
        <taxon>Eukaryota</taxon>
        <taxon>Metazoa</taxon>
        <taxon>Chordata</taxon>
        <taxon>Craniata</taxon>
        <taxon>Vertebrata</taxon>
        <taxon>Euteleostomi</taxon>
        <taxon>Actinopterygii</taxon>
        <taxon>Neopterygii</taxon>
        <taxon>Teleostei</taxon>
        <taxon>Neoteleostei</taxon>
        <taxon>Acanthomorphata</taxon>
        <taxon>Ovalentaria</taxon>
        <taxon>Atherinomorphae</taxon>
        <taxon>Cyprinodontiformes</taxon>
        <taxon>Goodeidae</taxon>
        <taxon>Xenoophorus</taxon>
    </lineage>
</organism>
<dbReference type="EMBL" id="JAHRIN010035426">
    <property type="protein sequence ID" value="MEQ2204054.1"/>
    <property type="molecule type" value="Genomic_DNA"/>
</dbReference>
<keyword evidence="3" id="KW-1185">Reference proteome</keyword>
<sequence>MWSAQLSCQQILQSTNVQKCIGYKYCTSHSRSSCDNDQFTNYFSSPENGTRLLTVCRYFYLFGLVDKINRTVLIPLTVGVLLTSSVYIVLEFQLVSVRFFSLLAIVMHNKHSLNDITSEALADLPQLQIQQQEK</sequence>
<keyword evidence="1" id="KW-0812">Transmembrane</keyword>